<evidence type="ECO:0000259" key="8">
    <source>
        <dbReference type="Pfam" id="PF01420"/>
    </source>
</evidence>
<dbReference type="Proteomes" id="UP001236657">
    <property type="component" value="Chromosome"/>
</dbReference>
<dbReference type="InterPro" id="IPR003356">
    <property type="entry name" value="DNA_methylase_A-5"/>
</dbReference>
<name>A0ABY9MU78_9GAMM</name>
<dbReference type="Pfam" id="PF01420">
    <property type="entry name" value="Methylase_S"/>
    <property type="match status" value="2"/>
</dbReference>
<dbReference type="EMBL" id="CP133218">
    <property type="protein sequence ID" value="WML92219.1"/>
    <property type="molecule type" value="Genomic_DNA"/>
</dbReference>
<dbReference type="Gene3D" id="3.40.50.150">
    <property type="entry name" value="Vaccinia Virus protein VP39"/>
    <property type="match status" value="1"/>
</dbReference>
<evidence type="ECO:0000313" key="10">
    <source>
        <dbReference type="EMBL" id="WML92219.1"/>
    </source>
</evidence>
<comment type="similarity">
    <text evidence="1">Belongs to the N(4)/N(6)-methyltransferase family.</text>
</comment>
<dbReference type="CDD" id="cd16961">
    <property type="entry name" value="RMtype1_S_TRD-CR_like"/>
    <property type="match status" value="1"/>
</dbReference>
<protein>
    <submittedName>
        <fullName evidence="10">N-6 DNA methylase</fullName>
    </submittedName>
</protein>
<dbReference type="GO" id="GO:0008168">
    <property type="term" value="F:methyltransferase activity"/>
    <property type="evidence" value="ECO:0007669"/>
    <property type="project" value="UniProtKB-KW"/>
</dbReference>
<evidence type="ECO:0000256" key="7">
    <source>
        <dbReference type="SAM" id="MobiDB-lite"/>
    </source>
</evidence>
<dbReference type="SUPFAM" id="SSF53335">
    <property type="entry name" value="S-adenosyl-L-methionine-dependent methyltransferases"/>
    <property type="match status" value="1"/>
</dbReference>
<feature type="domain" description="Type I restriction modification DNA specificity" evidence="8">
    <location>
        <begin position="904"/>
        <end position="1042"/>
    </location>
</feature>
<organism evidence="10 11">
    <name type="scientific">Thiothrix lacustris</name>
    <dbReference type="NCBI Taxonomy" id="525917"/>
    <lineage>
        <taxon>Bacteria</taxon>
        <taxon>Pseudomonadati</taxon>
        <taxon>Pseudomonadota</taxon>
        <taxon>Gammaproteobacteria</taxon>
        <taxon>Thiotrichales</taxon>
        <taxon>Thiotrichaceae</taxon>
        <taxon>Thiothrix</taxon>
    </lineage>
</organism>
<dbReference type="PANTHER" id="PTHR43140">
    <property type="entry name" value="TYPE-1 RESTRICTION ENZYME ECOKI SPECIFICITY PROTEIN"/>
    <property type="match status" value="1"/>
</dbReference>
<feature type="compositionally biased region" description="Basic and acidic residues" evidence="7">
    <location>
        <begin position="1"/>
        <end position="13"/>
    </location>
</feature>
<keyword evidence="5" id="KW-0680">Restriction system</keyword>
<evidence type="ECO:0000256" key="2">
    <source>
        <dbReference type="ARBA" id="ARBA00010923"/>
    </source>
</evidence>
<dbReference type="GO" id="GO:0032259">
    <property type="term" value="P:methylation"/>
    <property type="evidence" value="ECO:0007669"/>
    <property type="project" value="UniProtKB-KW"/>
</dbReference>
<dbReference type="InterPro" id="IPR029063">
    <property type="entry name" value="SAM-dependent_MTases_sf"/>
</dbReference>
<evidence type="ECO:0000256" key="6">
    <source>
        <dbReference type="ARBA" id="ARBA00023125"/>
    </source>
</evidence>
<feature type="domain" description="Type I restriction modification DNA specificity" evidence="8">
    <location>
        <begin position="719"/>
        <end position="882"/>
    </location>
</feature>
<feature type="domain" description="DNA methylase adenine-specific" evidence="9">
    <location>
        <begin position="230"/>
        <end position="478"/>
    </location>
</feature>
<dbReference type="Gene3D" id="3.90.220.20">
    <property type="entry name" value="DNA methylase specificity domains"/>
    <property type="match status" value="2"/>
</dbReference>
<evidence type="ECO:0000256" key="3">
    <source>
        <dbReference type="ARBA" id="ARBA00022603"/>
    </source>
</evidence>
<keyword evidence="4" id="KW-0808">Transferase</keyword>
<dbReference type="Pfam" id="PF02384">
    <property type="entry name" value="N6_Mtase"/>
    <property type="match status" value="1"/>
</dbReference>
<keyword evidence="11" id="KW-1185">Reference proteome</keyword>
<evidence type="ECO:0000256" key="4">
    <source>
        <dbReference type="ARBA" id="ARBA00022679"/>
    </source>
</evidence>
<evidence type="ECO:0000259" key="9">
    <source>
        <dbReference type="Pfam" id="PF02384"/>
    </source>
</evidence>
<sequence length="1073" mass="121631">MQDNDKLLEERKHQNPASYREAKDRSDRYRAWKETYLLDYATQGLFEADIPAYEIGKKKFTANDLKRISSKDTQSKHHAFATILRKYNVSGRENAFDKLVNLLLCKVVDETNNAEDLKFYWKGVAYDSPFDLQDRLQLLYKEGMDRFLGEQITYIGNEKIDEAFWAFLGDKDATKNTIKGYFKQLKFFTNNDFAFIEVHNEALFYQNAAVLRDIVRLFQDTRIKGDARNQFLGDMFEIFLDQGVKQSEGQFFTPMPITRFIIACLPLEKVIVDSQHPPRCLDYACGAGHFLNELASQIEPYVTQHKKGEIENFHRVIEGVEKEYRLSKVAKVSAFMYGQDNIKITYADALSKDAKTPLNSYAVLVANPPYSVKGFLETLSEEDREKYTLTQTVQNIANNNSIESFFIERAQQLLAGDGVAGIIFPSSILSNADATYTAAREILLKYFDIVAIGEFGSGTFGKTGTNTVTLFLRRRAAQPQPADHYRNRVEQWFTTLADTNEAQRQGVFADEHFIKKYCHHIGVECEDYKTLLLGDANQDLMQTEMFDEYKKAFDKLSGTVQRKNQKSFKDLDPIDQAIEMRKKLMAYIQGIEKEKLYYFVLASINPGKVIIVKSPSGTKEAKEFLGYEWSNAKGNEGIKLTTDAAGKHITPLYDEDNPRNPDKINYHIERAFLGETADIPEHLQPFVTPARLVDMLDFTRTDFNKQLSLSPERIITIESKWELAKLGEITLKVTESINPQEHSGIINYIGLENIESNTGNLVGNIKTEHKDIKSLKTVFRSGDILYGKLRPNLNKVYLTKENGICSTDILVFRFKDEYLARFCFQYFSSKDFNDEVLKSVSGVQLPRTSWSSMAQIKIPVPPMEVQQKIVQECEAVDADTVKAQLELKVAEESITTLINKNSEKEYEKKKLSSLCSMQAGKFVAAPDIQDKKEGDTYPCYGGNGLRGYTKTFTHEGTFSLIGRQGALCGNVKKVSGKFHATEHAIVVNASSDIDVDWLYHQLKALNLNQYATGVAQPGLSVQKLLTVTTPAPPLEEQKQLIVKINVLEAVIQAAQAVMDGAAERKAAIVKKYL</sequence>
<accession>A0ABY9MU78</accession>
<dbReference type="InterPro" id="IPR000055">
    <property type="entry name" value="Restrct_endonuc_typeI_TRD"/>
</dbReference>
<dbReference type="CDD" id="cd17266">
    <property type="entry name" value="RMtype1_S_Sau1132ORF3780P-TRD2-CR2_like"/>
    <property type="match status" value="1"/>
</dbReference>
<evidence type="ECO:0000256" key="5">
    <source>
        <dbReference type="ARBA" id="ARBA00022747"/>
    </source>
</evidence>
<dbReference type="InterPro" id="IPR051212">
    <property type="entry name" value="Type-I_RE_S_subunit"/>
</dbReference>
<keyword evidence="6" id="KW-0238">DNA-binding</keyword>
<dbReference type="PANTHER" id="PTHR43140:SF1">
    <property type="entry name" value="TYPE I RESTRICTION ENZYME ECOKI SPECIFICITY SUBUNIT"/>
    <property type="match status" value="1"/>
</dbReference>
<keyword evidence="3 10" id="KW-0489">Methyltransferase</keyword>
<reference evidence="10 11" key="1">
    <citation type="submission" date="2023-08" db="EMBL/GenBank/DDBJ databases">
        <title>New molecular markers tilS and rpoB for phylogenetic and monitoring studies of the genus Thiothrix biodiversity.</title>
        <authorList>
            <person name="Ravin N.V."/>
            <person name="Smolyakov D."/>
            <person name="Markov N.D."/>
            <person name="Beletsky A.V."/>
            <person name="Mardanov A.V."/>
            <person name="Rudenko T.S."/>
            <person name="Grabovich M.Y."/>
        </authorList>
    </citation>
    <scope>NUCLEOTIDE SEQUENCE [LARGE SCALE GENOMIC DNA]</scope>
    <source>
        <strain evidence="10 11">MK1</strain>
    </source>
</reference>
<dbReference type="PRINTS" id="PR00507">
    <property type="entry name" value="N12N6MTFRASE"/>
</dbReference>
<evidence type="ECO:0000256" key="1">
    <source>
        <dbReference type="ARBA" id="ARBA00006594"/>
    </source>
</evidence>
<dbReference type="PROSITE" id="PS00092">
    <property type="entry name" value="N6_MTASE"/>
    <property type="match status" value="1"/>
</dbReference>
<gene>
    <name evidence="10" type="ORF">RCF98_07705</name>
</gene>
<dbReference type="InterPro" id="IPR002052">
    <property type="entry name" value="DNA_methylase_N6_adenine_CS"/>
</dbReference>
<comment type="similarity">
    <text evidence="2">Belongs to the type-I restriction system S methylase family.</text>
</comment>
<dbReference type="RefSeq" id="WP_308897294.1">
    <property type="nucleotide sequence ID" value="NZ_CP133218.1"/>
</dbReference>
<dbReference type="SUPFAM" id="SSF116734">
    <property type="entry name" value="DNA methylase specificity domain"/>
    <property type="match status" value="2"/>
</dbReference>
<proteinExistence type="inferred from homology"/>
<feature type="region of interest" description="Disordered" evidence="7">
    <location>
        <begin position="1"/>
        <end position="24"/>
    </location>
</feature>
<dbReference type="InterPro" id="IPR044946">
    <property type="entry name" value="Restrct_endonuc_typeI_TRD_sf"/>
</dbReference>
<evidence type="ECO:0000313" key="11">
    <source>
        <dbReference type="Proteomes" id="UP001236657"/>
    </source>
</evidence>